<name>A0A1G8N2Z8_9RHOB</name>
<dbReference type="InterPro" id="IPR013078">
    <property type="entry name" value="His_Pase_superF_clade-1"/>
</dbReference>
<proteinExistence type="predicted"/>
<dbReference type="EMBL" id="FNEJ01000009">
    <property type="protein sequence ID" value="SDI74533.1"/>
    <property type="molecule type" value="Genomic_DNA"/>
</dbReference>
<organism evidence="1 2">
    <name type="scientific">Salipiger marinus</name>
    <dbReference type="NCBI Taxonomy" id="555512"/>
    <lineage>
        <taxon>Bacteria</taxon>
        <taxon>Pseudomonadati</taxon>
        <taxon>Pseudomonadota</taxon>
        <taxon>Alphaproteobacteria</taxon>
        <taxon>Rhodobacterales</taxon>
        <taxon>Roseobacteraceae</taxon>
        <taxon>Salipiger</taxon>
    </lineage>
</organism>
<gene>
    <name evidence="1" type="ORF">SAMN04487993_1009123</name>
</gene>
<protein>
    <submittedName>
        <fullName evidence="1">Alpha-ribazole phosphatase</fullName>
    </submittedName>
</protein>
<dbReference type="Gene3D" id="3.40.50.1240">
    <property type="entry name" value="Phosphoglycerate mutase-like"/>
    <property type="match status" value="1"/>
</dbReference>
<dbReference type="SMART" id="SM00855">
    <property type="entry name" value="PGAM"/>
    <property type="match status" value="1"/>
</dbReference>
<accession>A0A1G8N2Z8</accession>
<dbReference type="Pfam" id="PF00300">
    <property type="entry name" value="His_Phos_1"/>
    <property type="match status" value="1"/>
</dbReference>
<dbReference type="InterPro" id="IPR029033">
    <property type="entry name" value="His_PPase_superfam"/>
</dbReference>
<evidence type="ECO:0000313" key="2">
    <source>
        <dbReference type="Proteomes" id="UP000199093"/>
    </source>
</evidence>
<dbReference type="Proteomes" id="UP000199093">
    <property type="component" value="Unassembled WGS sequence"/>
</dbReference>
<dbReference type="SUPFAM" id="SSF53254">
    <property type="entry name" value="Phosphoglycerate mutase-like"/>
    <property type="match status" value="1"/>
</dbReference>
<dbReference type="AlphaFoldDB" id="A0A1G8N2Z8"/>
<keyword evidence="2" id="KW-1185">Reference proteome</keyword>
<dbReference type="RefSeq" id="WP_242656717.1">
    <property type="nucleotide sequence ID" value="NZ_FNEJ01000009.1"/>
</dbReference>
<dbReference type="CDD" id="cd07067">
    <property type="entry name" value="HP_PGM_like"/>
    <property type="match status" value="1"/>
</dbReference>
<sequence>MPHMPQGLNLTLIRHAPVQGDSRIYGRRDLAADLAGSAQALARLRDRLPDPGRLLTSPARRCRETAVALWPDLQADPLAEAVEQDFGTWEGLAYADMPDLGVLDRAQLAAHQPPEGESFAMLCARVAAGLAPLTGPVTLVAHAGTVRAALALALGSVPAGLAFEVVPLSVTRISFLAGGEGVVQEVNTCA</sequence>
<evidence type="ECO:0000313" key="1">
    <source>
        <dbReference type="EMBL" id="SDI74533.1"/>
    </source>
</evidence>
<reference evidence="1 2" key="1">
    <citation type="submission" date="2016-10" db="EMBL/GenBank/DDBJ databases">
        <authorList>
            <person name="de Groot N.N."/>
        </authorList>
    </citation>
    <scope>NUCLEOTIDE SEQUENCE [LARGE SCALE GENOMIC DNA]</scope>
    <source>
        <strain evidence="1 2">DSM 26424</strain>
    </source>
</reference>
<dbReference type="STRING" id="555512.SAMN04487993_1009123"/>